<dbReference type="CDD" id="cd02541">
    <property type="entry name" value="UGPase_prokaryotic"/>
    <property type="match status" value="1"/>
</dbReference>
<dbReference type="InterPro" id="IPR029044">
    <property type="entry name" value="Nucleotide-diphossugar_trans"/>
</dbReference>
<reference evidence="9 10" key="1">
    <citation type="submission" date="2019-10" db="EMBL/GenBank/DDBJ databases">
        <authorList>
            <person name="Dong K."/>
        </authorList>
    </citation>
    <scope>NUCLEOTIDE SEQUENCE [LARGE SCALE GENOMIC DNA]</scope>
    <source>
        <strain evidence="9 10">DSM 28960</strain>
    </source>
</reference>
<dbReference type="EC" id="2.7.7.9" evidence="3 7"/>
<organism evidence="9 10">
    <name type="scientific">Lactococcus hircilactis</name>
    <dbReference type="NCBI Taxonomy" id="1494462"/>
    <lineage>
        <taxon>Bacteria</taxon>
        <taxon>Bacillati</taxon>
        <taxon>Bacillota</taxon>
        <taxon>Bacilli</taxon>
        <taxon>Lactobacillales</taxon>
        <taxon>Streptococcaceae</taxon>
        <taxon>Lactococcus</taxon>
    </lineage>
</organism>
<dbReference type="Pfam" id="PF00483">
    <property type="entry name" value="NTP_transferase"/>
    <property type="match status" value="1"/>
</dbReference>
<evidence type="ECO:0000256" key="7">
    <source>
        <dbReference type="RuleBase" id="RU361259"/>
    </source>
</evidence>
<evidence type="ECO:0000313" key="10">
    <source>
        <dbReference type="Proteomes" id="UP000439550"/>
    </source>
</evidence>
<gene>
    <name evidence="9" type="primary">galU</name>
    <name evidence="9" type="ORF">GHI93_02430</name>
</gene>
<evidence type="ECO:0000259" key="8">
    <source>
        <dbReference type="Pfam" id="PF00483"/>
    </source>
</evidence>
<dbReference type="OrthoDB" id="9803871at2"/>
<keyword evidence="5 7" id="KW-0548">Nucleotidyltransferase</keyword>
<dbReference type="Gene3D" id="3.90.550.10">
    <property type="entry name" value="Spore Coat Polysaccharide Biosynthesis Protein SpsA, Chain A"/>
    <property type="match status" value="1"/>
</dbReference>
<evidence type="ECO:0000256" key="6">
    <source>
        <dbReference type="ARBA" id="ARBA00048128"/>
    </source>
</evidence>
<dbReference type="InterPro" id="IPR005835">
    <property type="entry name" value="NTP_transferase_dom"/>
</dbReference>
<name>A0A7X1Z8P8_9LACT</name>
<sequence length="307" mass="33903">MPEITIKGKKVRKAVIPAAGLGTRFLPATKAIAKEMLPIVDKPTIQFIVEEALKSGIEDILIVTGKAKRPIEDHFDSNVELEQNLKEKGKTDLLKLVEETTDINLHFIRQSHPNGLGHAVLQAKAFVGDEPFVVMLGDDLMNIMGEGTPLTKDLITDYGKTHASTIAVMKVPHEEVDKYGVIAPSGEVSKGLYNVERFVEKPPVNEAPSDLAIIGRYLLTPEIFAVLENQKPGAGGEIQLTDAIETLNKTQRVFAHEFTGKRYDVGDKFGFVETTIEYGLHHPQIKDALQKYIIEKGKSLSKKVDKN</sequence>
<evidence type="ECO:0000256" key="4">
    <source>
        <dbReference type="ARBA" id="ARBA00022679"/>
    </source>
</evidence>
<comment type="catalytic activity">
    <reaction evidence="6 7">
        <text>alpha-D-glucose 1-phosphate + UTP + H(+) = UDP-alpha-D-glucose + diphosphate</text>
        <dbReference type="Rhea" id="RHEA:19889"/>
        <dbReference type="ChEBI" id="CHEBI:15378"/>
        <dbReference type="ChEBI" id="CHEBI:33019"/>
        <dbReference type="ChEBI" id="CHEBI:46398"/>
        <dbReference type="ChEBI" id="CHEBI:58601"/>
        <dbReference type="ChEBI" id="CHEBI:58885"/>
        <dbReference type="EC" id="2.7.7.9"/>
    </reaction>
</comment>
<dbReference type="NCBIfam" id="TIGR01099">
    <property type="entry name" value="galU"/>
    <property type="match status" value="1"/>
</dbReference>
<dbReference type="RefSeq" id="WP_153495268.1">
    <property type="nucleotide sequence ID" value="NZ_CAXYUY010000001.1"/>
</dbReference>
<protein>
    <recommendedName>
        <fullName evidence="3 7">UTP--glucose-1-phosphate uridylyltransferase</fullName>
        <ecNumber evidence="3 7">2.7.7.9</ecNumber>
    </recommendedName>
    <alternativeName>
        <fullName evidence="7">UDP-glucose pyrophosphorylase</fullName>
    </alternativeName>
</protein>
<dbReference type="Proteomes" id="UP000439550">
    <property type="component" value="Unassembled WGS sequence"/>
</dbReference>
<evidence type="ECO:0000256" key="3">
    <source>
        <dbReference type="ARBA" id="ARBA00012415"/>
    </source>
</evidence>
<feature type="domain" description="Nucleotidyl transferase" evidence="8">
    <location>
        <begin position="13"/>
        <end position="273"/>
    </location>
</feature>
<dbReference type="AlphaFoldDB" id="A0A7X1Z8P8"/>
<evidence type="ECO:0000256" key="1">
    <source>
        <dbReference type="ARBA" id="ARBA00005136"/>
    </source>
</evidence>
<dbReference type="UniPathway" id="UPA00215"/>
<comment type="similarity">
    <text evidence="2 7">Belongs to the UDPGP type 2 family.</text>
</comment>
<keyword evidence="10" id="KW-1185">Reference proteome</keyword>
<dbReference type="GO" id="GO:0006011">
    <property type="term" value="P:UDP-alpha-D-glucose metabolic process"/>
    <property type="evidence" value="ECO:0007669"/>
    <property type="project" value="InterPro"/>
</dbReference>
<dbReference type="SUPFAM" id="SSF53448">
    <property type="entry name" value="Nucleotide-diphospho-sugar transferases"/>
    <property type="match status" value="1"/>
</dbReference>
<comment type="caution">
    <text evidence="9">The sequence shown here is derived from an EMBL/GenBank/DDBJ whole genome shotgun (WGS) entry which is preliminary data.</text>
</comment>
<keyword evidence="4 7" id="KW-0808">Transferase</keyword>
<dbReference type="PANTHER" id="PTHR43197">
    <property type="entry name" value="UTP--GLUCOSE-1-PHOSPHATE URIDYLYLTRANSFERASE"/>
    <property type="match status" value="1"/>
</dbReference>
<dbReference type="PANTHER" id="PTHR43197:SF1">
    <property type="entry name" value="UTP--GLUCOSE-1-PHOSPHATE URIDYLYLTRANSFERASE"/>
    <property type="match status" value="1"/>
</dbReference>
<comment type="pathway">
    <text evidence="1">Carbohydrate metabolism; nucleotide-sugar metabolism.</text>
</comment>
<dbReference type="EMBL" id="WITJ01000003">
    <property type="protein sequence ID" value="MQW38807.1"/>
    <property type="molecule type" value="Genomic_DNA"/>
</dbReference>
<dbReference type="InterPro" id="IPR005771">
    <property type="entry name" value="GalU_uridylyltTrfase_bac/arc"/>
</dbReference>
<dbReference type="GO" id="GO:0003983">
    <property type="term" value="F:UTP:glucose-1-phosphate uridylyltransferase activity"/>
    <property type="evidence" value="ECO:0007669"/>
    <property type="project" value="UniProtKB-EC"/>
</dbReference>
<evidence type="ECO:0000313" key="9">
    <source>
        <dbReference type="EMBL" id="MQW38807.1"/>
    </source>
</evidence>
<evidence type="ECO:0000256" key="5">
    <source>
        <dbReference type="ARBA" id="ARBA00022695"/>
    </source>
</evidence>
<evidence type="ECO:0000256" key="2">
    <source>
        <dbReference type="ARBA" id="ARBA00006890"/>
    </source>
</evidence>
<proteinExistence type="inferred from homology"/>
<accession>A0A7X1Z8P8</accession>